<dbReference type="Proteomes" id="UP001432027">
    <property type="component" value="Unassembled WGS sequence"/>
</dbReference>
<gene>
    <name evidence="1" type="ORF">PENTCL1PPCAC_393</name>
</gene>
<reference evidence="1" key="1">
    <citation type="submission" date="2023-10" db="EMBL/GenBank/DDBJ databases">
        <title>Genome assembly of Pristionchus species.</title>
        <authorList>
            <person name="Yoshida K."/>
            <person name="Sommer R.J."/>
        </authorList>
    </citation>
    <scope>NUCLEOTIDE SEQUENCE</scope>
    <source>
        <strain evidence="1">RS0144</strain>
    </source>
</reference>
<dbReference type="EMBL" id="BTSX01000001">
    <property type="protein sequence ID" value="GMS78218.1"/>
    <property type="molecule type" value="Genomic_DNA"/>
</dbReference>
<keyword evidence="2" id="KW-1185">Reference proteome</keyword>
<protein>
    <submittedName>
        <fullName evidence="1">Uncharacterized protein</fullName>
    </submittedName>
</protein>
<evidence type="ECO:0000313" key="2">
    <source>
        <dbReference type="Proteomes" id="UP001432027"/>
    </source>
</evidence>
<organism evidence="1 2">
    <name type="scientific">Pristionchus entomophagus</name>
    <dbReference type="NCBI Taxonomy" id="358040"/>
    <lineage>
        <taxon>Eukaryota</taxon>
        <taxon>Metazoa</taxon>
        <taxon>Ecdysozoa</taxon>
        <taxon>Nematoda</taxon>
        <taxon>Chromadorea</taxon>
        <taxon>Rhabditida</taxon>
        <taxon>Rhabditina</taxon>
        <taxon>Diplogasteromorpha</taxon>
        <taxon>Diplogasteroidea</taxon>
        <taxon>Neodiplogasteridae</taxon>
        <taxon>Pristionchus</taxon>
    </lineage>
</organism>
<dbReference type="AlphaFoldDB" id="A0AAV5S8K8"/>
<comment type="caution">
    <text evidence="1">The sequence shown here is derived from an EMBL/GenBank/DDBJ whole genome shotgun (WGS) entry which is preliminary data.</text>
</comment>
<accession>A0AAV5S8K8</accession>
<evidence type="ECO:0000313" key="1">
    <source>
        <dbReference type="EMBL" id="GMS78218.1"/>
    </source>
</evidence>
<name>A0AAV5S8K8_9BILA</name>
<proteinExistence type="predicted"/>
<sequence length="114" mass="13063">MSSLEVQAFDYFFVRTILPSLGWFLKLCTFVSNYSGMIDLRHSAKIYKCPLLHIGIHSDPLNSIFPVIQFIDTFENGSVRSQSYYLLDFKLVHESLFAVLSLSPDALINTSFQF</sequence>